<organism evidence="2 3">
    <name type="scientific">Anas platyrhynchos</name>
    <name type="common">Mallard</name>
    <name type="synonym">Anas boschas</name>
    <dbReference type="NCBI Taxonomy" id="8839"/>
    <lineage>
        <taxon>Eukaryota</taxon>
        <taxon>Metazoa</taxon>
        <taxon>Chordata</taxon>
        <taxon>Craniata</taxon>
        <taxon>Vertebrata</taxon>
        <taxon>Euteleostomi</taxon>
        <taxon>Archelosauria</taxon>
        <taxon>Archosauria</taxon>
        <taxon>Dinosauria</taxon>
        <taxon>Saurischia</taxon>
        <taxon>Theropoda</taxon>
        <taxon>Coelurosauria</taxon>
        <taxon>Aves</taxon>
        <taxon>Neognathae</taxon>
        <taxon>Galloanserae</taxon>
        <taxon>Anseriformes</taxon>
        <taxon>Anatidae</taxon>
        <taxon>Anatinae</taxon>
        <taxon>Anas</taxon>
    </lineage>
</organism>
<reference evidence="3" key="1">
    <citation type="journal article" date="2013" name="Nat. Genet.">
        <title>The duck genome and transcriptome provide insight into an avian influenza virus reservoir species.</title>
        <authorList>
            <person name="Huang Y."/>
            <person name="Li Y."/>
            <person name="Burt D.W."/>
            <person name="Chen H."/>
            <person name="Zhang Y."/>
            <person name="Qian W."/>
            <person name="Kim H."/>
            <person name="Gan S."/>
            <person name="Zhao Y."/>
            <person name="Li J."/>
            <person name="Yi K."/>
            <person name="Feng H."/>
            <person name="Zhu P."/>
            <person name="Li B."/>
            <person name="Liu Q."/>
            <person name="Fairley S."/>
            <person name="Magor K.E."/>
            <person name="Du Z."/>
            <person name="Hu X."/>
            <person name="Goodman L."/>
            <person name="Tafer H."/>
            <person name="Vignal A."/>
            <person name="Lee T."/>
            <person name="Kim K.W."/>
            <person name="Sheng Z."/>
            <person name="An Y."/>
            <person name="Searle S."/>
            <person name="Herrero J."/>
            <person name="Groenen M.A."/>
            <person name="Crooijmans R.P."/>
            <person name="Faraut T."/>
            <person name="Cai Q."/>
            <person name="Webster R.G."/>
            <person name="Aldridge J.R."/>
            <person name="Warren W.C."/>
            <person name="Bartschat S."/>
            <person name="Kehr S."/>
            <person name="Marz M."/>
            <person name="Stadler P.F."/>
            <person name="Smith J."/>
            <person name="Kraus R.H."/>
            <person name="Zhao Y."/>
            <person name="Ren L."/>
            <person name="Fei J."/>
            <person name="Morisson M."/>
            <person name="Kaiser P."/>
            <person name="Griffin D.K."/>
            <person name="Rao M."/>
            <person name="Pitel F."/>
            <person name="Wang J."/>
            <person name="Li N."/>
        </authorList>
    </citation>
    <scope>NUCLEOTIDE SEQUENCE [LARGE SCALE GENOMIC DNA]</scope>
</reference>
<name>R0L9W2_ANAPL</name>
<dbReference type="EMBL" id="KB743529">
    <property type="protein sequence ID" value="EOA98249.1"/>
    <property type="molecule type" value="Genomic_DNA"/>
</dbReference>
<sequence>MDSSVNIRRGMSSWMVRRGEKQRHTASSGLPDGTGNPSVMCLCWTSLQKALVRTTVTFGARRLTNAITATQCFGEHEDHFSGAHSSLVPHPSVELSSRAAQAGSCSKSIELLRLILFLCKAVGSVLLDLQSNHVNPEKSTKGMGGGELDTGRCKEHLQSHTTAMGKRLQAHTLVRATRLVVSPFSGLHGAQPHQVLHVDKKTHNLGLNCGE</sequence>
<dbReference type="AlphaFoldDB" id="R0L9W2"/>
<protein>
    <submittedName>
        <fullName evidence="2">Uncharacterized protein</fullName>
    </submittedName>
</protein>
<dbReference type="Proteomes" id="UP000296049">
    <property type="component" value="Unassembled WGS sequence"/>
</dbReference>
<gene>
    <name evidence="2" type="ORF">Anapl_10745</name>
</gene>
<evidence type="ECO:0000313" key="2">
    <source>
        <dbReference type="EMBL" id="EOA98249.1"/>
    </source>
</evidence>
<feature type="region of interest" description="Disordered" evidence="1">
    <location>
        <begin position="1"/>
        <end position="31"/>
    </location>
</feature>
<accession>R0L9W2</accession>
<keyword evidence="3" id="KW-1185">Reference proteome</keyword>
<proteinExistence type="predicted"/>
<evidence type="ECO:0000313" key="3">
    <source>
        <dbReference type="Proteomes" id="UP000296049"/>
    </source>
</evidence>
<evidence type="ECO:0000256" key="1">
    <source>
        <dbReference type="SAM" id="MobiDB-lite"/>
    </source>
</evidence>